<keyword evidence="2" id="KW-1185">Reference proteome</keyword>
<evidence type="ECO:0000313" key="1">
    <source>
        <dbReference type="EMBL" id="MBJ6727697.1"/>
    </source>
</evidence>
<accession>A0A8J7M2Z8</accession>
<dbReference type="SUPFAM" id="SSF48695">
    <property type="entry name" value="Multiheme cytochromes"/>
    <property type="match status" value="1"/>
</dbReference>
<name>A0A8J7M2Z8_9BACT</name>
<comment type="caution">
    <text evidence="1">The sequence shown here is derived from an EMBL/GenBank/DDBJ whole genome shotgun (WGS) entry which is preliminary data.</text>
</comment>
<dbReference type="Proteomes" id="UP000636888">
    <property type="component" value="Unassembled WGS sequence"/>
</dbReference>
<dbReference type="EMBL" id="JAEMHM010000028">
    <property type="protein sequence ID" value="MBJ6727697.1"/>
    <property type="molecule type" value="Genomic_DNA"/>
</dbReference>
<dbReference type="InterPro" id="IPR036280">
    <property type="entry name" value="Multihaem_cyt_sf"/>
</dbReference>
<dbReference type="AlphaFoldDB" id="A0A8J7M2Z8"/>
<dbReference type="RefSeq" id="WP_199386839.1">
    <property type="nucleotide sequence ID" value="NZ_JAEMHM010000028.1"/>
</dbReference>
<reference evidence="1" key="1">
    <citation type="submission" date="2020-12" db="EMBL/GenBank/DDBJ databases">
        <title>Geomonas sp. Red875, isolated from river sediment.</title>
        <authorList>
            <person name="Xu Z."/>
            <person name="Zhang Z."/>
            <person name="Masuda Y."/>
            <person name="Itoh H."/>
            <person name="Senoo K."/>
        </authorList>
    </citation>
    <scope>NUCLEOTIDE SEQUENCE</scope>
    <source>
        <strain evidence="1">Red875</strain>
    </source>
</reference>
<evidence type="ECO:0008006" key="3">
    <source>
        <dbReference type="Google" id="ProtNLM"/>
    </source>
</evidence>
<protein>
    <recommendedName>
        <fullName evidence="3">Isoquinoline 1-oxidoreductase subunit</fullName>
    </recommendedName>
</protein>
<proteinExistence type="predicted"/>
<organism evidence="1 2">
    <name type="scientific">Geomesophilobacter sediminis</name>
    <dbReference type="NCBI Taxonomy" id="2798584"/>
    <lineage>
        <taxon>Bacteria</taxon>
        <taxon>Pseudomonadati</taxon>
        <taxon>Thermodesulfobacteriota</taxon>
        <taxon>Desulfuromonadia</taxon>
        <taxon>Geobacterales</taxon>
        <taxon>Geobacteraceae</taxon>
        <taxon>Geomesophilobacter</taxon>
    </lineage>
</organism>
<gene>
    <name evidence="1" type="ORF">JFN93_23565</name>
</gene>
<evidence type="ECO:0000313" key="2">
    <source>
        <dbReference type="Proteomes" id="UP000636888"/>
    </source>
</evidence>
<sequence length="206" mass="22577">MKTDRRKKGALRLAGFAIIWLAPFALVGAAVLTKTAGLAFAVTKDDSASAAAFLKAAAVFSDPRCVNCHPAGNRPLVGDQSLPHPMHVERGPQGLGRNGLWCSTCHQEKNLHDPHTPPGAPEWMLPPADMPMVFEKRTPRQLCEQFKDPARNGSRTPTEIAEHVREAPTVLWGWHPGEGRRAVPMPHDEFVRLMTEWAEKGAACPE</sequence>